<dbReference type="InterPro" id="IPR015424">
    <property type="entry name" value="PyrdxlP-dep_Trfase"/>
</dbReference>
<gene>
    <name evidence="10" type="ORF">ACERLL_08395</name>
</gene>
<evidence type="ECO:0000313" key="10">
    <source>
        <dbReference type="EMBL" id="MFA9460842.1"/>
    </source>
</evidence>
<proteinExistence type="inferred from homology"/>
<keyword evidence="11" id="KW-1185">Reference proteome</keyword>
<dbReference type="Pfam" id="PF00266">
    <property type="entry name" value="Aminotran_5"/>
    <property type="match status" value="1"/>
</dbReference>
<keyword evidence="3" id="KW-0808">Transferase</keyword>
<dbReference type="Gene3D" id="3.90.1150.10">
    <property type="entry name" value="Aspartate Aminotransferase, domain 1"/>
    <property type="match status" value="1"/>
</dbReference>
<dbReference type="PANTHER" id="PTHR11601:SF34">
    <property type="entry name" value="CYSTEINE DESULFURASE"/>
    <property type="match status" value="1"/>
</dbReference>
<reference evidence="10 11" key="1">
    <citation type="submission" date="2024-08" db="EMBL/GenBank/DDBJ databases">
        <title>Whole-genome sequencing of halo(alkali)philic microorganisms from hypersaline lakes.</title>
        <authorList>
            <person name="Sorokin D.Y."/>
            <person name="Merkel A.Y."/>
            <person name="Messina E."/>
            <person name="Yakimov M."/>
        </authorList>
    </citation>
    <scope>NUCLEOTIDE SEQUENCE [LARGE SCALE GENOMIC DNA]</scope>
    <source>
        <strain evidence="10 11">Cl-TMA</strain>
    </source>
</reference>
<dbReference type="InterPro" id="IPR015422">
    <property type="entry name" value="PyrdxlP-dep_Trfase_small"/>
</dbReference>
<comment type="caution">
    <text evidence="10">The sequence shown here is derived from an EMBL/GenBank/DDBJ whole genome shotgun (WGS) entry which is preliminary data.</text>
</comment>
<evidence type="ECO:0000256" key="6">
    <source>
        <dbReference type="ARBA" id="ARBA00023004"/>
    </source>
</evidence>
<comment type="catalytic activity">
    <reaction evidence="8">
        <text>(sulfur carrier)-H + L-cysteine = (sulfur carrier)-SH + L-alanine</text>
        <dbReference type="Rhea" id="RHEA:43892"/>
        <dbReference type="Rhea" id="RHEA-COMP:14737"/>
        <dbReference type="Rhea" id="RHEA-COMP:14739"/>
        <dbReference type="ChEBI" id="CHEBI:29917"/>
        <dbReference type="ChEBI" id="CHEBI:35235"/>
        <dbReference type="ChEBI" id="CHEBI:57972"/>
        <dbReference type="ChEBI" id="CHEBI:64428"/>
        <dbReference type="EC" id="2.8.1.7"/>
    </reaction>
</comment>
<evidence type="ECO:0000256" key="8">
    <source>
        <dbReference type="ARBA" id="ARBA00050776"/>
    </source>
</evidence>
<evidence type="ECO:0000256" key="7">
    <source>
        <dbReference type="ARBA" id="ARBA00023014"/>
    </source>
</evidence>
<dbReference type="SUPFAM" id="SSF53383">
    <property type="entry name" value="PLP-dependent transferases"/>
    <property type="match status" value="1"/>
</dbReference>
<accession>A0ABV4TUA8</accession>
<comment type="similarity">
    <text evidence="2">Belongs to the class-V pyridoxal-phosphate-dependent aminotransferase family. NifS/IscS subfamily.</text>
</comment>
<dbReference type="PANTHER" id="PTHR11601">
    <property type="entry name" value="CYSTEINE DESULFURYLASE FAMILY MEMBER"/>
    <property type="match status" value="1"/>
</dbReference>
<keyword evidence="4" id="KW-0479">Metal-binding</keyword>
<dbReference type="Gene3D" id="1.10.260.50">
    <property type="match status" value="1"/>
</dbReference>
<evidence type="ECO:0000256" key="5">
    <source>
        <dbReference type="ARBA" id="ARBA00022898"/>
    </source>
</evidence>
<sequence length="386" mass="39802">MGAYLDYNATAPPDPAVRGEVAECLAEGWGNPSSVHGWGRRARSRLETARERVAALAGCSPREVSFTGGATEANNAVLKGFAWQDGGARTLLVGATEHPSVRETARYLAGRGFPVAEVAVDGEGRVTPAALREALEAHGPVGLVSVMWANNETGVLQPVAELAAVCAEYGIPLHTDAVQAAGKMPVDFAGSGAAAMSLSAHKIGGPQGVGALIRDARRLPVDPFLHGGGHERERRAGTENVAGILGFGVAAGLARERLEAAGAHARGLRDRLEDGLRGAGVGVEVVGDAAERLPNTSCLLLPDVEAETLLMNLDLSGFAVSSGSACASGSLEPSPVLLAMGIPSNRARGSLRVSTGWATTAGEVEAFLETLVPQVRRLQDRAVHSA</sequence>
<dbReference type="InterPro" id="IPR015421">
    <property type="entry name" value="PyrdxlP-dep_Trfase_major"/>
</dbReference>
<evidence type="ECO:0000256" key="3">
    <source>
        <dbReference type="ARBA" id="ARBA00022679"/>
    </source>
</evidence>
<keyword evidence="6" id="KW-0408">Iron</keyword>
<dbReference type="InterPro" id="IPR016454">
    <property type="entry name" value="Cysteine_dSase"/>
</dbReference>
<comment type="cofactor">
    <cofactor evidence="1">
        <name>pyridoxal 5'-phosphate</name>
        <dbReference type="ChEBI" id="CHEBI:597326"/>
    </cofactor>
</comment>
<evidence type="ECO:0000259" key="9">
    <source>
        <dbReference type="Pfam" id="PF00266"/>
    </source>
</evidence>
<dbReference type="RefSeq" id="WP_373655628.1">
    <property type="nucleotide sequence ID" value="NZ_JBGUAW010000005.1"/>
</dbReference>
<feature type="domain" description="Aminotransferase class V" evidence="9">
    <location>
        <begin position="4"/>
        <end position="367"/>
    </location>
</feature>
<dbReference type="InterPro" id="IPR000192">
    <property type="entry name" value="Aminotrans_V_dom"/>
</dbReference>
<dbReference type="Gene3D" id="3.40.640.10">
    <property type="entry name" value="Type I PLP-dependent aspartate aminotransferase-like (Major domain)"/>
    <property type="match status" value="1"/>
</dbReference>
<evidence type="ECO:0000256" key="2">
    <source>
        <dbReference type="ARBA" id="ARBA00006490"/>
    </source>
</evidence>
<dbReference type="EMBL" id="JBGUAW010000005">
    <property type="protein sequence ID" value="MFA9460842.1"/>
    <property type="molecule type" value="Genomic_DNA"/>
</dbReference>
<evidence type="ECO:0000313" key="11">
    <source>
        <dbReference type="Proteomes" id="UP001575181"/>
    </source>
</evidence>
<protein>
    <submittedName>
        <fullName evidence="10">Cysteine desulfurase family protein</fullName>
    </submittedName>
</protein>
<keyword evidence="5" id="KW-0663">Pyridoxal phosphate</keyword>
<evidence type="ECO:0000256" key="4">
    <source>
        <dbReference type="ARBA" id="ARBA00022723"/>
    </source>
</evidence>
<dbReference type="Proteomes" id="UP001575181">
    <property type="component" value="Unassembled WGS sequence"/>
</dbReference>
<dbReference type="PIRSF" id="PIRSF005572">
    <property type="entry name" value="NifS"/>
    <property type="match status" value="1"/>
</dbReference>
<name>A0ABV4TUA8_9GAMM</name>
<keyword evidence="7" id="KW-0411">Iron-sulfur</keyword>
<evidence type="ECO:0000256" key="1">
    <source>
        <dbReference type="ARBA" id="ARBA00001933"/>
    </source>
</evidence>
<organism evidence="10 11">
    <name type="scientific">Thiohalorhabdus methylotrophus</name>
    <dbReference type="NCBI Taxonomy" id="3242694"/>
    <lineage>
        <taxon>Bacteria</taxon>
        <taxon>Pseudomonadati</taxon>
        <taxon>Pseudomonadota</taxon>
        <taxon>Gammaproteobacteria</taxon>
        <taxon>Thiohalorhabdales</taxon>
        <taxon>Thiohalorhabdaceae</taxon>
        <taxon>Thiohalorhabdus</taxon>
    </lineage>
</organism>